<sequence length="272" mass="30099">MMGTKVTAHCLAVILLYCCIFFCSSAAHHRVRKKHLAPAVVVGAVFCDTCFLRKLSESSRFISGATVAIECRRDESARPSFRKEVLTDRRGVFRIRLPAEVTKHVKSVRPCSVNLIRSSDPFCAAPSTAALLHRFKSRWRVADVRVLSAGIFAFKPLRRPEFCDRRRDGSSPESEQKAEQPVFFFPMPNLPFLPSPPSFLPPNPLQPPPSVLPPLPFQPSPPPFVNLPPLPILTPPPPPPPAFQLPPFPFPFPPSPLFPGIPPAFTSENASP</sequence>
<dbReference type="PANTHER" id="PTHR47273:SF4">
    <property type="entry name" value="EXPRESSED PROTEIN"/>
    <property type="match status" value="1"/>
</dbReference>
<dbReference type="PANTHER" id="PTHR47273">
    <property type="entry name" value="EXPRESSED PROTEIN"/>
    <property type="match status" value="1"/>
</dbReference>
<dbReference type="EMBL" id="LR862132">
    <property type="protein sequence ID" value="CAD1837980.1"/>
    <property type="molecule type" value="Genomic_DNA"/>
</dbReference>
<protein>
    <submittedName>
        <fullName evidence="2">Uncharacterized protein</fullName>
    </submittedName>
</protein>
<feature type="signal peptide" evidence="1">
    <location>
        <begin position="1"/>
        <end position="26"/>
    </location>
</feature>
<evidence type="ECO:0000256" key="1">
    <source>
        <dbReference type="SAM" id="SignalP"/>
    </source>
</evidence>
<reference evidence="2" key="1">
    <citation type="submission" date="2020-07" db="EMBL/GenBank/DDBJ databases">
        <authorList>
            <person name="Lin J."/>
        </authorList>
    </citation>
    <scope>NUCLEOTIDE SEQUENCE</scope>
</reference>
<keyword evidence="1" id="KW-0732">Signal</keyword>
<feature type="chain" id="PRO_5027795425" evidence="1">
    <location>
        <begin position="27"/>
        <end position="272"/>
    </location>
</feature>
<organism evidence="2">
    <name type="scientific">Ananas comosus var. bracteatus</name>
    <name type="common">red pineapple</name>
    <dbReference type="NCBI Taxonomy" id="296719"/>
    <lineage>
        <taxon>Eukaryota</taxon>
        <taxon>Viridiplantae</taxon>
        <taxon>Streptophyta</taxon>
        <taxon>Embryophyta</taxon>
        <taxon>Tracheophyta</taxon>
        <taxon>Spermatophyta</taxon>
        <taxon>Magnoliopsida</taxon>
        <taxon>Liliopsida</taxon>
        <taxon>Poales</taxon>
        <taxon>Bromeliaceae</taxon>
        <taxon>Bromelioideae</taxon>
        <taxon>Ananas</taxon>
    </lineage>
</organism>
<accession>A0A6V7Q4P3</accession>
<name>A0A6V7Q4P3_ANACO</name>
<dbReference type="Pfam" id="PF01190">
    <property type="entry name" value="Pollen_Ole_e_1"/>
    <property type="match status" value="1"/>
</dbReference>
<gene>
    <name evidence="2" type="ORF">CB5_LOCUS21191</name>
</gene>
<dbReference type="AlphaFoldDB" id="A0A6V7Q4P3"/>
<evidence type="ECO:0000313" key="2">
    <source>
        <dbReference type="EMBL" id="CAD1837980.1"/>
    </source>
</evidence>
<proteinExistence type="predicted"/>